<gene>
    <name evidence="2" type="ORF">D910_07401</name>
</gene>
<evidence type="ECO:0000313" key="2">
    <source>
        <dbReference type="EMBL" id="ERL90043.1"/>
    </source>
</evidence>
<sequence length="43" mass="4804">MNGSETREFIGEAVKQQKMNELALIPSSPEEIPQDDLSASSYY</sequence>
<evidence type="ECO:0000256" key="1">
    <source>
        <dbReference type="SAM" id="MobiDB-lite"/>
    </source>
</evidence>
<feature type="region of interest" description="Disordered" evidence="1">
    <location>
        <begin position="21"/>
        <end position="43"/>
    </location>
</feature>
<dbReference type="AlphaFoldDB" id="U4UCK7"/>
<accession>U4UCK7</accession>
<protein>
    <submittedName>
        <fullName evidence="2">Uncharacterized protein</fullName>
    </submittedName>
</protein>
<organism evidence="2 3">
    <name type="scientific">Dendroctonus ponderosae</name>
    <name type="common">Mountain pine beetle</name>
    <dbReference type="NCBI Taxonomy" id="77166"/>
    <lineage>
        <taxon>Eukaryota</taxon>
        <taxon>Metazoa</taxon>
        <taxon>Ecdysozoa</taxon>
        <taxon>Arthropoda</taxon>
        <taxon>Hexapoda</taxon>
        <taxon>Insecta</taxon>
        <taxon>Pterygota</taxon>
        <taxon>Neoptera</taxon>
        <taxon>Endopterygota</taxon>
        <taxon>Coleoptera</taxon>
        <taxon>Polyphaga</taxon>
        <taxon>Cucujiformia</taxon>
        <taxon>Curculionidae</taxon>
        <taxon>Scolytinae</taxon>
        <taxon>Dendroctonus</taxon>
    </lineage>
</organism>
<reference evidence="2 3" key="1">
    <citation type="journal article" date="2013" name="Genome Biol.">
        <title>Draft genome of the mountain pine beetle, Dendroctonus ponderosae Hopkins, a major forest pest.</title>
        <authorList>
            <person name="Keeling C.I."/>
            <person name="Yuen M.M."/>
            <person name="Liao N.Y."/>
            <person name="Docking T.R."/>
            <person name="Chan S.K."/>
            <person name="Taylor G.A."/>
            <person name="Palmquist D.L."/>
            <person name="Jackman S.D."/>
            <person name="Nguyen A."/>
            <person name="Li M."/>
            <person name="Henderson H."/>
            <person name="Janes J.K."/>
            <person name="Zhao Y."/>
            <person name="Pandoh P."/>
            <person name="Moore R."/>
            <person name="Sperling F.A."/>
            <person name="Huber D.P."/>
            <person name="Birol I."/>
            <person name="Jones S.J."/>
            <person name="Bohlmann J."/>
        </authorList>
    </citation>
    <scope>NUCLEOTIDE SEQUENCE</scope>
</reference>
<dbReference type="Proteomes" id="UP000030742">
    <property type="component" value="Unassembled WGS sequence"/>
</dbReference>
<name>U4UCK7_DENPD</name>
<proteinExistence type="predicted"/>
<evidence type="ECO:0000313" key="3">
    <source>
        <dbReference type="Proteomes" id="UP000030742"/>
    </source>
</evidence>
<dbReference type="EMBL" id="KB632199">
    <property type="protein sequence ID" value="ERL90043.1"/>
    <property type="molecule type" value="Genomic_DNA"/>
</dbReference>
<dbReference type="OrthoDB" id="6426920at2759"/>